<dbReference type="InterPro" id="IPR045095">
    <property type="entry name" value="ACDP"/>
</dbReference>
<keyword evidence="2" id="KW-1133">Transmembrane helix</keyword>
<evidence type="ECO:0000259" key="3">
    <source>
        <dbReference type="PROSITE" id="PS51846"/>
    </source>
</evidence>
<keyword evidence="2" id="KW-0472">Membrane</keyword>
<name>A0ABQ7GX51_DUNSA</name>
<dbReference type="Pfam" id="PF01595">
    <property type="entry name" value="CNNM"/>
    <property type="match status" value="1"/>
</dbReference>
<organism evidence="4 5">
    <name type="scientific">Dunaliella salina</name>
    <name type="common">Green alga</name>
    <name type="synonym">Protococcus salinus</name>
    <dbReference type="NCBI Taxonomy" id="3046"/>
    <lineage>
        <taxon>Eukaryota</taxon>
        <taxon>Viridiplantae</taxon>
        <taxon>Chlorophyta</taxon>
        <taxon>core chlorophytes</taxon>
        <taxon>Chlorophyceae</taxon>
        <taxon>CS clade</taxon>
        <taxon>Chlamydomonadales</taxon>
        <taxon>Dunaliellaceae</taxon>
        <taxon>Dunaliella</taxon>
    </lineage>
</organism>
<evidence type="ECO:0000256" key="1">
    <source>
        <dbReference type="ARBA" id="ARBA00022737"/>
    </source>
</evidence>
<keyword evidence="2" id="KW-0812">Transmembrane</keyword>
<reference evidence="4" key="1">
    <citation type="submission" date="2017-08" db="EMBL/GenBank/DDBJ databases">
        <authorList>
            <person name="Polle J.E."/>
            <person name="Barry K."/>
            <person name="Cushman J."/>
            <person name="Schmutz J."/>
            <person name="Tran D."/>
            <person name="Hathwaick L.T."/>
            <person name="Yim W.C."/>
            <person name="Jenkins J."/>
            <person name="Mckie-Krisberg Z.M."/>
            <person name="Prochnik S."/>
            <person name="Lindquist E."/>
            <person name="Dockter R.B."/>
            <person name="Adam C."/>
            <person name="Molina H."/>
            <person name="Bunkerborg J."/>
            <person name="Jin E."/>
            <person name="Buchheim M."/>
            <person name="Magnuson J."/>
        </authorList>
    </citation>
    <scope>NUCLEOTIDE SEQUENCE</scope>
    <source>
        <strain evidence="4">CCAP 19/18</strain>
    </source>
</reference>
<comment type="caution">
    <text evidence="4">The sequence shown here is derived from an EMBL/GenBank/DDBJ whole genome shotgun (WGS) entry which is preliminary data.</text>
</comment>
<dbReference type="Proteomes" id="UP000815325">
    <property type="component" value="Unassembled WGS sequence"/>
</dbReference>
<protein>
    <recommendedName>
        <fullName evidence="3">CNNM transmembrane domain-containing protein</fullName>
    </recommendedName>
</protein>
<dbReference type="InterPro" id="IPR002550">
    <property type="entry name" value="CNNM"/>
</dbReference>
<keyword evidence="5" id="KW-1185">Reference proteome</keyword>
<sequence length="81" mass="8884">MATFIFMRRQIISVTGVLLFGEILPQALCARHALAICQACTGLATLLMVITAPVSWPVAKLLDFLLDLASPKHEDDARYVL</sequence>
<evidence type="ECO:0000313" key="5">
    <source>
        <dbReference type="Proteomes" id="UP000815325"/>
    </source>
</evidence>
<dbReference type="PANTHER" id="PTHR12064">
    <property type="entry name" value="METAL TRANSPORTER CNNM"/>
    <property type="match status" value="1"/>
</dbReference>
<dbReference type="EMBL" id="MU069554">
    <property type="protein sequence ID" value="KAF5839112.1"/>
    <property type="molecule type" value="Genomic_DNA"/>
</dbReference>
<keyword evidence="1" id="KW-0677">Repeat</keyword>
<gene>
    <name evidence="4" type="ORF">DUNSADRAFT_1510</name>
</gene>
<dbReference type="PANTHER" id="PTHR12064:SF97">
    <property type="entry name" value="METAL TRANSPORTER CNNM-5"/>
    <property type="match status" value="1"/>
</dbReference>
<feature type="domain" description="CNNM transmembrane" evidence="3">
    <location>
        <begin position="1"/>
        <end position="81"/>
    </location>
</feature>
<accession>A0ABQ7GX51</accession>
<evidence type="ECO:0000256" key="2">
    <source>
        <dbReference type="PROSITE-ProRule" id="PRU01193"/>
    </source>
</evidence>
<proteinExistence type="predicted"/>
<evidence type="ECO:0000313" key="4">
    <source>
        <dbReference type="EMBL" id="KAF5839112.1"/>
    </source>
</evidence>
<dbReference type="PROSITE" id="PS51846">
    <property type="entry name" value="CNNM"/>
    <property type="match status" value="1"/>
</dbReference>